<dbReference type="Gene3D" id="3.40.50.300">
    <property type="entry name" value="P-loop containing nucleotide triphosphate hydrolases"/>
    <property type="match status" value="1"/>
</dbReference>
<evidence type="ECO:0000313" key="9">
    <source>
        <dbReference type="EMBL" id="CAA6808254.1"/>
    </source>
</evidence>
<proteinExistence type="inferred from homology"/>
<keyword evidence="3" id="KW-0808">Transferase</keyword>
<comment type="similarity">
    <text evidence="1">Belongs to the phosphoribulokinase family.</text>
</comment>
<dbReference type="PRINTS" id="PR00478">
    <property type="entry name" value="PHRIBLKINASE"/>
</dbReference>
<evidence type="ECO:0000256" key="6">
    <source>
        <dbReference type="ARBA" id="ARBA00022840"/>
    </source>
</evidence>
<comment type="catalytic activity">
    <reaction evidence="7">
        <text>D-ribulose 5-phosphate + ATP = D-ribulose 1,5-bisphosphate + ADP + H(+)</text>
        <dbReference type="Rhea" id="RHEA:19365"/>
        <dbReference type="ChEBI" id="CHEBI:15378"/>
        <dbReference type="ChEBI" id="CHEBI:30616"/>
        <dbReference type="ChEBI" id="CHEBI:57870"/>
        <dbReference type="ChEBI" id="CHEBI:58121"/>
        <dbReference type="ChEBI" id="CHEBI:456216"/>
        <dbReference type="EC" id="2.7.1.19"/>
    </reaction>
</comment>
<dbReference type="SUPFAM" id="SSF52540">
    <property type="entry name" value="P-loop containing nucleoside triphosphate hydrolases"/>
    <property type="match status" value="1"/>
</dbReference>
<dbReference type="AlphaFoldDB" id="A0A6S6T0B4"/>
<keyword evidence="4" id="KW-0547">Nucleotide-binding</keyword>
<sequence>MSAEFPIVAITGASDHSSTSITQALQRIFYRERIKASYIPGSGFHRFEREQMRKEVKAARSEDRPMSHFGPEGNHLDKLESMFFEYAATGNGKYRYYLHSDKVAQTYKQASGTFTPWADLDPDSDLLLYRGLHGAMIDGDIDLSQYPDLLVGAAPSVNLEWMRRRERDLRRGYSQDDVKEMTLERMADYAKHLTPQFTRTDINFQLIPVVDTSNPFDCENLPTEDECILVIHFQKKKIIQQIDMIDLLNRIPDATMTRRDTMLIPGSQMLSAVEIILMPLIENLIRRSREIKGITAADIPEDRGAGILGMLGQLK</sequence>
<evidence type="ECO:0000256" key="7">
    <source>
        <dbReference type="ARBA" id="ARBA00047663"/>
    </source>
</evidence>
<dbReference type="GO" id="GO:0005975">
    <property type="term" value="P:carbohydrate metabolic process"/>
    <property type="evidence" value="ECO:0007669"/>
    <property type="project" value="InterPro"/>
</dbReference>
<dbReference type="EC" id="2.7.1.19" evidence="2"/>
<keyword evidence="5 9" id="KW-0418">Kinase</keyword>
<evidence type="ECO:0000256" key="1">
    <source>
        <dbReference type="ARBA" id="ARBA00009719"/>
    </source>
</evidence>
<evidence type="ECO:0000256" key="4">
    <source>
        <dbReference type="ARBA" id="ARBA00022741"/>
    </source>
</evidence>
<accession>A0A6S6T0B4</accession>
<protein>
    <recommendedName>
        <fullName evidence="2">phosphoribulokinase</fullName>
        <ecNumber evidence="2">2.7.1.19</ecNumber>
    </recommendedName>
</protein>
<dbReference type="EMBL" id="CACVAT010000118">
    <property type="protein sequence ID" value="CAA6808254.1"/>
    <property type="molecule type" value="Genomic_DNA"/>
</dbReference>
<organism evidence="9">
    <name type="scientific">uncultured Thiotrichaceae bacterium</name>
    <dbReference type="NCBI Taxonomy" id="298394"/>
    <lineage>
        <taxon>Bacteria</taxon>
        <taxon>Pseudomonadati</taxon>
        <taxon>Pseudomonadota</taxon>
        <taxon>Gammaproteobacteria</taxon>
        <taxon>Thiotrichales</taxon>
        <taxon>Thiotrichaceae</taxon>
        <taxon>environmental samples</taxon>
    </lineage>
</organism>
<dbReference type="GO" id="GO:0008974">
    <property type="term" value="F:phosphoribulokinase activity"/>
    <property type="evidence" value="ECO:0007669"/>
    <property type="project" value="UniProtKB-EC"/>
</dbReference>
<dbReference type="Pfam" id="PF00485">
    <property type="entry name" value="PRK"/>
    <property type="match status" value="1"/>
</dbReference>
<evidence type="ECO:0000259" key="8">
    <source>
        <dbReference type="Pfam" id="PF00485"/>
    </source>
</evidence>
<dbReference type="InterPro" id="IPR006082">
    <property type="entry name" value="PRK"/>
</dbReference>
<dbReference type="GO" id="GO:0005524">
    <property type="term" value="F:ATP binding"/>
    <property type="evidence" value="ECO:0007669"/>
    <property type="project" value="UniProtKB-KW"/>
</dbReference>
<gene>
    <name evidence="9" type="ORF">HELGO_WM31831</name>
</gene>
<dbReference type="InterPro" id="IPR006083">
    <property type="entry name" value="PRK/URK"/>
</dbReference>
<feature type="domain" description="Phosphoribulokinase/uridine kinase" evidence="8">
    <location>
        <begin position="7"/>
        <end position="213"/>
    </location>
</feature>
<evidence type="ECO:0000256" key="5">
    <source>
        <dbReference type="ARBA" id="ARBA00022777"/>
    </source>
</evidence>
<keyword evidence="6" id="KW-0067">ATP-binding</keyword>
<name>A0A6S6T0B4_9GAMM</name>
<reference evidence="9" key="1">
    <citation type="submission" date="2020-01" db="EMBL/GenBank/DDBJ databases">
        <authorList>
            <person name="Meier V. D."/>
            <person name="Meier V D."/>
        </authorList>
    </citation>
    <scope>NUCLEOTIDE SEQUENCE</scope>
    <source>
        <strain evidence="9">HLG_WM_MAG_09</strain>
    </source>
</reference>
<dbReference type="InterPro" id="IPR027417">
    <property type="entry name" value="P-loop_NTPase"/>
</dbReference>
<evidence type="ECO:0000256" key="3">
    <source>
        <dbReference type="ARBA" id="ARBA00022679"/>
    </source>
</evidence>
<evidence type="ECO:0000256" key="2">
    <source>
        <dbReference type="ARBA" id="ARBA00012042"/>
    </source>
</evidence>